<dbReference type="RefSeq" id="WP_091676918.1">
    <property type="nucleotide sequence ID" value="NZ_FOSN01000001.1"/>
</dbReference>
<name>A0A1I3WBX3_9HYPH</name>
<dbReference type="AlphaFoldDB" id="A0A1I3WBX3"/>
<dbReference type="STRING" id="1612308.SAMN05444581_101450"/>
<dbReference type="InterPro" id="IPR003754">
    <property type="entry name" value="4pyrrol_synth_uPrphyn_synth"/>
</dbReference>
<keyword evidence="3" id="KW-1185">Reference proteome</keyword>
<dbReference type="SUPFAM" id="SSF69618">
    <property type="entry name" value="HemD-like"/>
    <property type="match status" value="1"/>
</dbReference>
<reference evidence="2 3" key="1">
    <citation type="submission" date="2016-10" db="EMBL/GenBank/DDBJ databases">
        <authorList>
            <person name="de Groot N.N."/>
        </authorList>
    </citation>
    <scope>NUCLEOTIDE SEQUENCE [LARGE SCALE GENOMIC DNA]</scope>
    <source>
        <strain evidence="2 3">NE2</strain>
    </source>
</reference>
<gene>
    <name evidence="2" type="ORF">SAMN05444581_101450</name>
</gene>
<dbReference type="GO" id="GO:0033014">
    <property type="term" value="P:tetrapyrrole biosynthetic process"/>
    <property type="evidence" value="ECO:0007669"/>
    <property type="project" value="InterPro"/>
</dbReference>
<dbReference type="CDD" id="cd06578">
    <property type="entry name" value="HemD"/>
    <property type="match status" value="1"/>
</dbReference>
<sequence>MQVLLTRAQDQALRSAAKLQAKGHSSLISSVLEMVPTGADWPKGVLDGVLATSAQAFDLLSDSPEWPLPEARRLLPLFLVGERTGKAARDRGFMGAALIAPDARMLASDIGSRIEGAGRLIYLAGRDRKPDLEAQLKDLGHDVLTIEVYAAQPAESLTAEAVAGLSSGAIGAVLHYSRRSAEIFLDLAHDAGLDVSDLIHIAMSPDAAEPLWAAGFSNVRACEKPEEQAMLELVDELAAVSGEGPRRK</sequence>
<dbReference type="Gene3D" id="3.40.50.10090">
    <property type="match status" value="2"/>
</dbReference>
<dbReference type="GO" id="GO:0004852">
    <property type="term" value="F:uroporphyrinogen-III synthase activity"/>
    <property type="evidence" value="ECO:0007669"/>
    <property type="project" value="InterPro"/>
</dbReference>
<proteinExistence type="predicted"/>
<accession>A0A1I3WBX3</accession>
<dbReference type="OrthoDB" id="7163809at2"/>
<dbReference type="Proteomes" id="UP000198755">
    <property type="component" value="Unassembled WGS sequence"/>
</dbReference>
<protein>
    <submittedName>
        <fullName evidence="2">Uroporphyrinogen-III synthase</fullName>
    </submittedName>
</protein>
<evidence type="ECO:0000313" key="2">
    <source>
        <dbReference type="EMBL" id="SFK04247.1"/>
    </source>
</evidence>
<dbReference type="EMBL" id="FOSN01000001">
    <property type="protein sequence ID" value="SFK04247.1"/>
    <property type="molecule type" value="Genomic_DNA"/>
</dbReference>
<evidence type="ECO:0000259" key="1">
    <source>
        <dbReference type="Pfam" id="PF02602"/>
    </source>
</evidence>
<evidence type="ECO:0000313" key="3">
    <source>
        <dbReference type="Proteomes" id="UP000198755"/>
    </source>
</evidence>
<organism evidence="2 3">
    <name type="scientific">Methylocapsa palsarum</name>
    <dbReference type="NCBI Taxonomy" id="1612308"/>
    <lineage>
        <taxon>Bacteria</taxon>
        <taxon>Pseudomonadati</taxon>
        <taxon>Pseudomonadota</taxon>
        <taxon>Alphaproteobacteria</taxon>
        <taxon>Hyphomicrobiales</taxon>
        <taxon>Beijerinckiaceae</taxon>
        <taxon>Methylocapsa</taxon>
    </lineage>
</organism>
<dbReference type="InterPro" id="IPR036108">
    <property type="entry name" value="4pyrrol_syn_uPrphyn_synt_sf"/>
</dbReference>
<feature type="domain" description="Tetrapyrrole biosynthesis uroporphyrinogen III synthase" evidence="1">
    <location>
        <begin position="16"/>
        <end position="232"/>
    </location>
</feature>
<dbReference type="Pfam" id="PF02602">
    <property type="entry name" value="HEM4"/>
    <property type="match status" value="1"/>
</dbReference>